<dbReference type="RefSeq" id="XP_003288423.1">
    <property type="nucleotide sequence ID" value="XM_003288375.1"/>
</dbReference>
<organism evidence="2 3">
    <name type="scientific">Dictyostelium purpureum</name>
    <name type="common">Slime mold</name>
    <dbReference type="NCBI Taxonomy" id="5786"/>
    <lineage>
        <taxon>Eukaryota</taxon>
        <taxon>Amoebozoa</taxon>
        <taxon>Evosea</taxon>
        <taxon>Eumycetozoa</taxon>
        <taxon>Dictyostelia</taxon>
        <taxon>Dictyosteliales</taxon>
        <taxon>Dictyosteliaceae</taxon>
        <taxon>Dictyostelium</taxon>
    </lineage>
</organism>
<dbReference type="InParanoid" id="F0ZLW2"/>
<name>F0ZLW2_DICPU</name>
<gene>
    <name evidence="2" type="ORF">DICPUDRAFT_94639</name>
</gene>
<dbReference type="InterPro" id="IPR032675">
    <property type="entry name" value="LRR_dom_sf"/>
</dbReference>
<accession>F0ZLW2</accession>
<dbReference type="OMA" id="DEIPFND"/>
<dbReference type="KEGG" id="dpp:DICPUDRAFT_94639"/>
<proteinExistence type="predicted"/>
<dbReference type="VEuPathDB" id="AmoebaDB:DICPUDRAFT_94639"/>
<evidence type="ECO:0008006" key="4">
    <source>
        <dbReference type="Google" id="ProtNLM"/>
    </source>
</evidence>
<dbReference type="AlphaFoldDB" id="F0ZLW2"/>
<dbReference type="GeneID" id="10501824"/>
<dbReference type="InterPro" id="IPR053133">
    <property type="entry name" value="Sexual_fusion_gp"/>
</dbReference>
<dbReference type="OrthoDB" id="10678363at2759"/>
<keyword evidence="3" id="KW-1185">Reference proteome</keyword>
<feature type="chain" id="PRO_5003265235" description="Leucine-rich repeat-containing N-terminal plant-type domain-containing protein" evidence="1">
    <location>
        <begin position="17"/>
        <end position="353"/>
    </location>
</feature>
<sequence>MKLILLFFSLFVLIKGQILPNDQLKAAKELISTLYGVTTDDVCNFNGFSCTQLDSNSDLATVISLQLQSKKSLDGRGYSSDRKTINNDLTIFKDLQYIELFDVEISSNFFYNLYKLTKLNIIHIDYHLLPLTKEFKLPESLTFISIKYFGGKVASSFFNSNLNTLDIKNSLKGFDVTNGSDIVINNKLTALSLPIVSSNTQALFDSLGAKLKNIYRIILILDESTTKTKKNIQIPTFKPSSFSSLKLLNIYFQTGSLEKPNFPYTINNLVGLNQIIFNSNQYTMDVSKPFIDFTKINPSLFFRATFKCEYLSSCKKKPCIKFPKKTIVSVQDCQGFDKSYVEVSHIMNKLYTV</sequence>
<feature type="signal peptide" evidence="1">
    <location>
        <begin position="1"/>
        <end position="16"/>
    </location>
</feature>
<reference evidence="3" key="1">
    <citation type="journal article" date="2011" name="Genome Biol.">
        <title>Comparative genomics of the social amoebae Dictyostelium discoideum and Dictyostelium purpureum.</title>
        <authorList>
            <consortium name="US DOE Joint Genome Institute (JGI-PGF)"/>
            <person name="Sucgang R."/>
            <person name="Kuo A."/>
            <person name="Tian X."/>
            <person name="Salerno W."/>
            <person name="Parikh A."/>
            <person name="Feasley C.L."/>
            <person name="Dalin E."/>
            <person name="Tu H."/>
            <person name="Huang E."/>
            <person name="Barry K."/>
            <person name="Lindquist E."/>
            <person name="Shapiro H."/>
            <person name="Bruce D."/>
            <person name="Schmutz J."/>
            <person name="Salamov A."/>
            <person name="Fey P."/>
            <person name="Gaudet P."/>
            <person name="Anjard C."/>
            <person name="Babu M.M."/>
            <person name="Basu S."/>
            <person name="Bushmanova Y."/>
            <person name="van der Wel H."/>
            <person name="Katoh-Kurasawa M."/>
            <person name="Dinh C."/>
            <person name="Coutinho P.M."/>
            <person name="Saito T."/>
            <person name="Elias M."/>
            <person name="Schaap P."/>
            <person name="Kay R.R."/>
            <person name="Henrissat B."/>
            <person name="Eichinger L."/>
            <person name="Rivero F."/>
            <person name="Putnam N.H."/>
            <person name="West C.M."/>
            <person name="Loomis W.F."/>
            <person name="Chisholm R.L."/>
            <person name="Shaulsky G."/>
            <person name="Strassmann J.E."/>
            <person name="Queller D.C."/>
            <person name="Kuspa A."/>
            <person name="Grigoriev I.V."/>
        </authorList>
    </citation>
    <scope>NUCLEOTIDE SEQUENCE [LARGE SCALE GENOMIC DNA]</scope>
    <source>
        <strain evidence="3">QSDP1</strain>
    </source>
</reference>
<dbReference type="GO" id="GO:0005886">
    <property type="term" value="C:plasma membrane"/>
    <property type="evidence" value="ECO:0000318"/>
    <property type="project" value="GO_Central"/>
</dbReference>
<dbReference type="GO" id="GO:0006907">
    <property type="term" value="P:pinocytosis"/>
    <property type="evidence" value="ECO:0000318"/>
    <property type="project" value="GO_Central"/>
</dbReference>
<evidence type="ECO:0000313" key="2">
    <source>
        <dbReference type="EMBL" id="EGC35055.1"/>
    </source>
</evidence>
<keyword evidence="1" id="KW-0732">Signal</keyword>
<dbReference type="GO" id="GO:0045335">
    <property type="term" value="C:phagocytic vesicle"/>
    <property type="evidence" value="ECO:0000318"/>
    <property type="project" value="GO_Central"/>
</dbReference>
<dbReference type="PANTHER" id="PTHR31093:SF4">
    <property type="entry name" value="CELL SURFACE GLYCOPROTEIN-RELATED"/>
    <property type="match status" value="1"/>
</dbReference>
<dbReference type="Gene3D" id="3.80.10.10">
    <property type="entry name" value="Ribonuclease Inhibitor"/>
    <property type="match status" value="1"/>
</dbReference>
<dbReference type="PANTHER" id="PTHR31093">
    <property type="entry name" value="CELL SURFACE GLYCOPROTEIN GP138-RELATED-RELATED"/>
    <property type="match status" value="1"/>
</dbReference>
<dbReference type="EMBL" id="GL871073">
    <property type="protein sequence ID" value="EGC35055.1"/>
    <property type="molecule type" value="Genomic_DNA"/>
</dbReference>
<dbReference type="Proteomes" id="UP000001064">
    <property type="component" value="Unassembled WGS sequence"/>
</dbReference>
<evidence type="ECO:0000256" key="1">
    <source>
        <dbReference type="SAM" id="SignalP"/>
    </source>
</evidence>
<protein>
    <recommendedName>
        <fullName evidence="4">Leucine-rich repeat-containing N-terminal plant-type domain-containing protein</fullName>
    </recommendedName>
</protein>
<evidence type="ECO:0000313" key="3">
    <source>
        <dbReference type="Proteomes" id="UP000001064"/>
    </source>
</evidence>